<dbReference type="InterPro" id="IPR015943">
    <property type="entry name" value="WD40/YVTN_repeat-like_dom_sf"/>
</dbReference>
<dbReference type="InterPro" id="IPR018391">
    <property type="entry name" value="PQQ_b-propeller_rpt"/>
</dbReference>
<feature type="region of interest" description="Disordered" evidence="1">
    <location>
        <begin position="28"/>
        <end position="49"/>
    </location>
</feature>
<dbReference type="InterPro" id="IPR002372">
    <property type="entry name" value="PQQ_rpt_dom"/>
</dbReference>
<evidence type="ECO:0000313" key="4">
    <source>
        <dbReference type="EMBL" id="PRX67294.1"/>
    </source>
</evidence>
<keyword evidence="5" id="KW-1185">Reference proteome</keyword>
<dbReference type="Gene3D" id="2.130.10.10">
    <property type="entry name" value="YVTN repeat-like/Quinoprotein amine dehydrogenase"/>
    <property type="match status" value="2"/>
</dbReference>
<proteinExistence type="predicted"/>
<feature type="chain" id="PRO_5015616966" evidence="2">
    <location>
        <begin position="26"/>
        <end position="707"/>
    </location>
</feature>
<feature type="domain" description="Pyrrolo-quinoline quinone repeat" evidence="3">
    <location>
        <begin position="132"/>
        <end position="374"/>
    </location>
</feature>
<dbReference type="OrthoDB" id="57332at2"/>
<keyword evidence="2" id="KW-0732">Signal</keyword>
<evidence type="ECO:0000313" key="5">
    <source>
        <dbReference type="Proteomes" id="UP000238312"/>
    </source>
</evidence>
<evidence type="ECO:0000256" key="1">
    <source>
        <dbReference type="SAM" id="MobiDB-lite"/>
    </source>
</evidence>
<evidence type="ECO:0000256" key="2">
    <source>
        <dbReference type="SAM" id="SignalP"/>
    </source>
</evidence>
<reference evidence="4 5" key="1">
    <citation type="submission" date="2018-03" db="EMBL/GenBank/DDBJ databases">
        <title>Genomic Encyclopedia of Type Strains, Phase III (KMG-III): the genomes of soil and plant-associated and newly described type strains.</title>
        <authorList>
            <person name="Whitman W."/>
        </authorList>
    </citation>
    <scope>NUCLEOTIDE SEQUENCE [LARGE SCALE GENOMIC DNA]</scope>
    <source>
        <strain evidence="4 5">CGMCC 4.7104</strain>
    </source>
</reference>
<sequence>MPRGSLTLSAVLAAVLLTTAAPASAAVLPTPPTSSGPSAGAPSPAVPVTAETGFQGRASEAAEGSRSCAGTRVETFGPASLTGAIVGAAVHDGRAYVVTRGQKPPVLAEIDLATRAVVRTARLPDAPAAGEPEGGWATAVSGGKVYVGTYPVPDLYRFDPASGEVTHLASFGKNGGYIWSLAAAPDGTLYAGTYPDGRVREYDPDTGAVRDFGVLAAGERYVRAVVADDRTVYAGLLDKGKLVAIDRATGAVRELAQGTTGIGVVAEHGDRVLAVSGPALIDVRKDGTDVRNVPLGPLSLDALTVAADGTVYATSRPDGAIHRYRTGDTALTPVADPPSRDDETRRIVLTDDDTLVGFSGSGGMWSLDLRTGTSAFTDLIEAGLPAGAERPQSMLLVPGRAVYVGGHFFMDVRDLRTGEQRRFRVPGEPKDLVRHGNKIYAALYPSGQVVSVDLRTDEVRPLARLGHDQQRPWDIEYDPGTGKLLVASAPLGARLEGALSIIDPGTGAIDSYPGVIPDQSLMSLSLDSRAGVVYLGGDVLGGGGTPPVRASASVAAFDLRTRTVRWQVDPVPGMRTFQDVKVHGGLLYGVYKRDSGTWIALDPATGTVRQRGALSGYGELTVHRGRVFAATFFGGGNAYELGTDEPGGGALGPARHLATGLGDDWYTNPQLHFEPGSWQAWTMSGRHLARVDLNPRCPLLTVTPPQG</sequence>
<dbReference type="PANTHER" id="PTHR47197">
    <property type="entry name" value="PROTEIN NIRF"/>
    <property type="match status" value="1"/>
</dbReference>
<organism evidence="4 5">
    <name type="scientific">Nonomuraea fuscirosea</name>
    <dbReference type="NCBI Taxonomy" id="1291556"/>
    <lineage>
        <taxon>Bacteria</taxon>
        <taxon>Bacillati</taxon>
        <taxon>Actinomycetota</taxon>
        <taxon>Actinomycetes</taxon>
        <taxon>Streptosporangiales</taxon>
        <taxon>Streptosporangiaceae</taxon>
        <taxon>Nonomuraea</taxon>
    </lineage>
</organism>
<dbReference type="InterPro" id="IPR051200">
    <property type="entry name" value="Host-pathogen_enzymatic-act"/>
</dbReference>
<name>A0A2T0N4J5_9ACTN</name>
<gene>
    <name evidence="4" type="ORF">B0I32_10450</name>
</gene>
<dbReference type="EMBL" id="PVNG01000004">
    <property type="protein sequence ID" value="PRX67294.1"/>
    <property type="molecule type" value="Genomic_DNA"/>
</dbReference>
<dbReference type="SUPFAM" id="SSF50998">
    <property type="entry name" value="Quinoprotein alcohol dehydrogenase-like"/>
    <property type="match status" value="1"/>
</dbReference>
<dbReference type="SMART" id="SM00564">
    <property type="entry name" value="PQQ"/>
    <property type="match status" value="5"/>
</dbReference>
<dbReference type="Proteomes" id="UP000238312">
    <property type="component" value="Unassembled WGS sequence"/>
</dbReference>
<dbReference type="InterPro" id="IPR011044">
    <property type="entry name" value="Quino_amine_DH_bsu"/>
</dbReference>
<dbReference type="Pfam" id="PF13360">
    <property type="entry name" value="PQQ_2"/>
    <property type="match status" value="2"/>
</dbReference>
<evidence type="ECO:0000259" key="3">
    <source>
        <dbReference type="Pfam" id="PF13360"/>
    </source>
</evidence>
<protein>
    <submittedName>
        <fullName evidence="4">Putative pyrroloquinoline-quinone binding quinoprotein</fullName>
    </submittedName>
</protein>
<dbReference type="InterPro" id="IPR011047">
    <property type="entry name" value="Quinoprotein_ADH-like_sf"/>
</dbReference>
<feature type="domain" description="Pyrrolo-quinoline quinone repeat" evidence="3">
    <location>
        <begin position="552"/>
        <end position="631"/>
    </location>
</feature>
<feature type="compositionally biased region" description="Low complexity" evidence="1">
    <location>
        <begin position="35"/>
        <end position="49"/>
    </location>
</feature>
<dbReference type="AlphaFoldDB" id="A0A2T0N4J5"/>
<dbReference type="SUPFAM" id="SSF50969">
    <property type="entry name" value="YVTN repeat-like/Quinoprotein amine dehydrogenase"/>
    <property type="match status" value="1"/>
</dbReference>
<dbReference type="PANTHER" id="PTHR47197:SF3">
    <property type="entry name" value="DIHYDRO-HEME D1 DEHYDROGENASE"/>
    <property type="match status" value="1"/>
</dbReference>
<accession>A0A2T0N4J5</accession>
<feature type="signal peptide" evidence="2">
    <location>
        <begin position="1"/>
        <end position="25"/>
    </location>
</feature>
<comment type="caution">
    <text evidence="4">The sequence shown here is derived from an EMBL/GenBank/DDBJ whole genome shotgun (WGS) entry which is preliminary data.</text>
</comment>